<dbReference type="InterPro" id="IPR001314">
    <property type="entry name" value="Peptidase_S1A"/>
</dbReference>
<evidence type="ECO:0000256" key="1">
    <source>
        <dbReference type="ARBA" id="ARBA00023157"/>
    </source>
</evidence>
<evidence type="ECO:0000313" key="5">
    <source>
        <dbReference type="EMBL" id="ESO82742.1"/>
    </source>
</evidence>
<dbReference type="InterPro" id="IPR009003">
    <property type="entry name" value="Peptidase_S1_PA"/>
</dbReference>
<feature type="domain" description="Peptidase S1" evidence="4">
    <location>
        <begin position="119"/>
        <end position="429"/>
    </location>
</feature>
<dbReference type="InterPro" id="IPR043504">
    <property type="entry name" value="Peptidase_S1_PA_chymotrypsin"/>
</dbReference>
<keyword evidence="6" id="KW-1185">Reference proteome</keyword>
<dbReference type="Gene3D" id="2.40.10.10">
    <property type="entry name" value="Trypsin-like serine proteases"/>
    <property type="match status" value="1"/>
</dbReference>
<feature type="region of interest" description="Disordered" evidence="3">
    <location>
        <begin position="70"/>
        <end position="103"/>
    </location>
</feature>
<dbReference type="AlphaFoldDB" id="V3ZF51"/>
<dbReference type="InterPro" id="IPR001254">
    <property type="entry name" value="Trypsin_dom"/>
</dbReference>
<comment type="similarity">
    <text evidence="2">Belongs to the peptidase S1 family. CLIP subfamily.</text>
</comment>
<dbReference type="KEGG" id="lgi:LOTGIDRAFT_229777"/>
<evidence type="ECO:0000259" key="4">
    <source>
        <dbReference type="PROSITE" id="PS50240"/>
    </source>
</evidence>
<reference evidence="5 6" key="1">
    <citation type="journal article" date="2013" name="Nature">
        <title>Insights into bilaterian evolution from three spiralian genomes.</title>
        <authorList>
            <person name="Simakov O."/>
            <person name="Marletaz F."/>
            <person name="Cho S.J."/>
            <person name="Edsinger-Gonzales E."/>
            <person name="Havlak P."/>
            <person name="Hellsten U."/>
            <person name="Kuo D.H."/>
            <person name="Larsson T."/>
            <person name="Lv J."/>
            <person name="Arendt D."/>
            <person name="Savage R."/>
            <person name="Osoegawa K."/>
            <person name="de Jong P."/>
            <person name="Grimwood J."/>
            <person name="Chapman J.A."/>
            <person name="Shapiro H."/>
            <person name="Aerts A."/>
            <person name="Otillar R.P."/>
            <person name="Terry A.Y."/>
            <person name="Boore J.L."/>
            <person name="Grigoriev I.V."/>
            <person name="Lindberg D.R."/>
            <person name="Seaver E.C."/>
            <person name="Weisblat D.A."/>
            <person name="Putnam N.H."/>
            <person name="Rokhsar D.S."/>
        </authorList>
    </citation>
    <scope>NUCLEOTIDE SEQUENCE [LARGE SCALE GENOMIC DNA]</scope>
</reference>
<dbReference type="CTD" id="20248101"/>
<accession>V3ZF51</accession>
<dbReference type="HOGENOM" id="CLU_059454_0_0_1"/>
<evidence type="ECO:0000256" key="2">
    <source>
        <dbReference type="ARBA" id="ARBA00024195"/>
    </source>
</evidence>
<protein>
    <recommendedName>
        <fullName evidence="4">Peptidase S1 domain-containing protein</fullName>
    </recommendedName>
</protein>
<dbReference type="OrthoDB" id="7468414at2759"/>
<dbReference type="PROSITE" id="PS50240">
    <property type="entry name" value="TRYPSIN_DOM"/>
    <property type="match status" value="1"/>
</dbReference>
<dbReference type="Proteomes" id="UP000030746">
    <property type="component" value="Unassembled WGS sequence"/>
</dbReference>
<dbReference type="EMBL" id="KB203854">
    <property type="protein sequence ID" value="ESO82742.1"/>
    <property type="molecule type" value="Genomic_DNA"/>
</dbReference>
<sequence length="429" mass="46534">MARFLGLSCEVFPETHGGHADVCDDVLKLQGGKCKSACGANEEEYPNYGYAACLGSPGYICCKPFETTTPMETTTPEPTTPTEPPTTTEGPTTTPQPAPPAEQCGVQQKMDGAFLTARILGGDKSKRCDWPWMVSIRGRVSTTSGLTANSADTMGLCNGVLINQDYVLTTADCVMFAHLPAGGTDPLKNIVVVAGETDIQNTDFGNDSKPTEQAFTLSEVKIHPDFFKSDPSQWLNTDLTADKAIREHDNFALLKLSQPAEFNTCIRQVCLPENPAPSSGQKENCKIAAWGNDQTSIAAELPGNLKEADVSISSQQAYNQAIDFFNLPNPKLAPLTTIAKFKTAGGSCLTIKQSVTNTKQFKHRQRDNLVVEAQAHSDSGGMLVCQNQENRWVLEGLINRPDFTECNPTETFIVSDVSQAQEWIKKEAV</sequence>
<dbReference type="PRINTS" id="PR00722">
    <property type="entry name" value="CHYMOTRYPSIN"/>
</dbReference>
<dbReference type="Pfam" id="PF00089">
    <property type="entry name" value="Trypsin"/>
    <property type="match status" value="1"/>
</dbReference>
<dbReference type="GO" id="GO:0006508">
    <property type="term" value="P:proteolysis"/>
    <property type="evidence" value="ECO:0007669"/>
    <property type="project" value="InterPro"/>
</dbReference>
<dbReference type="PANTHER" id="PTHR24256">
    <property type="entry name" value="TRYPTASE-RELATED"/>
    <property type="match status" value="1"/>
</dbReference>
<evidence type="ECO:0000313" key="6">
    <source>
        <dbReference type="Proteomes" id="UP000030746"/>
    </source>
</evidence>
<dbReference type="GO" id="GO:0004252">
    <property type="term" value="F:serine-type endopeptidase activity"/>
    <property type="evidence" value="ECO:0007669"/>
    <property type="project" value="InterPro"/>
</dbReference>
<dbReference type="SMART" id="SM00020">
    <property type="entry name" value="Tryp_SPc"/>
    <property type="match status" value="1"/>
</dbReference>
<dbReference type="STRING" id="225164.V3ZF51"/>
<dbReference type="GeneID" id="20248101"/>
<proteinExistence type="inferred from homology"/>
<organism evidence="5 6">
    <name type="scientific">Lottia gigantea</name>
    <name type="common">Giant owl limpet</name>
    <dbReference type="NCBI Taxonomy" id="225164"/>
    <lineage>
        <taxon>Eukaryota</taxon>
        <taxon>Metazoa</taxon>
        <taxon>Spiralia</taxon>
        <taxon>Lophotrochozoa</taxon>
        <taxon>Mollusca</taxon>
        <taxon>Gastropoda</taxon>
        <taxon>Patellogastropoda</taxon>
        <taxon>Lottioidea</taxon>
        <taxon>Lottiidae</taxon>
        <taxon>Lottia</taxon>
    </lineage>
</organism>
<dbReference type="InterPro" id="IPR051487">
    <property type="entry name" value="Ser/Thr_Proteases_Immune/Dev"/>
</dbReference>
<dbReference type="RefSeq" id="XP_009066535.1">
    <property type="nucleotide sequence ID" value="XM_009068287.1"/>
</dbReference>
<keyword evidence="1" id="KW-1015">Disulfide bond</keyword>
<evidence type="ECO:0000256" key="3">
    <source>
        <dbReference type="SAM" id="MobiDB-lite"/>
    </source>
</evidence>
<dbReference type="SUPFAM" id="SSF50494">
    <property type="entry name" value="Trypsin-like serine proteases"/>
    <property type="match status" value="1"/>
</dbReference>
<dbReference type="OMA" id="WIKRITR"/>
<name>V3ZF51_LOTGI</name>
<gene>
    <name evidence="5" type="ORF">LOTGIDRAFT_229777</name>
</gene>